<evidence type="ECO:0000313" key="2">
    <source>
        <dbReference type="Proteomes" id="UP001283361"/>
    </source>
</evidence>
<dbReference type="EMBL" id="JAWDGP010004710">
    <property type="protein sequence ID" value="KAK3762492.1"/>
    <property type="molecule type" value="Genomic_DNA"/>
</dbReference>
<reference evidence="1" key="1">
    <citation type="journal article" date="2023" name="G3 (Bethesda)">
        <title>A reference genome for the long-term kleptoplast-retaining sea slug Elysia crispata morphotype clarki.</title>
        <authorList>
            <person name="Eastman K.E."/>
            <person name="Pendleton A.L."/>
            <person name="Shaikh M.A."/>
            <person name="Suttiyut T."/>
            <person name="Ogas R."/>
            <person name="Tomko P."/>
            <person name="Gavelis G."/>
            <person name="Widhalm J.R."/>
            <person name="Wisecaver J.H."/>
        </authorList>
    </citation>
    <scope>NUCLEOTIDE SEQUENCE</scope>
    <source>
        <strain evidence="1">ECLA1</strain>
    </source>
</reference>
<dbReference type="Proteomes" id="UP001283361">
    <property type="component" value="Unassembled WGS sequence"/>
</dbReference>
<comment type="caution">
    <text evidence="1">The sequence shown here is derived from an EMBL/GenBank/DDBJ whole genome shotgun (WGS) entry which is preliminary data.</text>
</comment>
<proteinExistence type="predicted"/>
<organism evidence="1 2">
    <name type="scientific">Elysia crispata</name>
    <name type="common">lettuce slug</name>
    <dbReference type="NCBI Taxonomy" id="231223"/>
    <lineage>
        <taxon>Eukaryota</taxon>
        <taxon>Metazoa</taxon>
        <taxon>Spiralia</taxon>
        <taxon>Lophotrochozoa</taxon>
        <taxon>Mollusca</taxon>
        <taxon>Gastropoda</taxon>
        <taxon>Heterobranchia</taxon>
        <taxon>Euthyneura</taxon>
        <taxon>Panpulmonata</taxon>
        <taxon>Sacoglossa</taxon>
        <taxon>Placobranchoidea</taxon>
        <taxon>Plakobranchidae</taxon>
        <taxon>Elysia</taxon>
    </lineage>
</organism>
<accession>A0AAE0Z5W2</accession>
<evidence type="ECO:0000313" key="1">
    <source>
        <dbReference type="EMBL" id="KAK3762492.1"/>
    </source>
</evidence>
<sequence length="106" mass="11527">MNKIRVKLIGQRSELRRAVPTKIIESISPKGKALRIRRGVWYGGGNSVIVGGWDKSQPICYKTPHGGCPEHLFDAGMTAPYDGSISANGYNIPKPGGYYLQHPGSC</sequence>
<name>A0AAE0Z5W2_9GAST</name>
<gene>
    <name evidence="1" type="ORF">RRG08_009880</name>
</gene>
<keyword evidence="2" id="KW-1185">Reference proteome</keyword>
<dbReference type="AlphaFoldDB" id="A0AAE0Z5W2"/>
<protein>
    <submittedName>
        <fullName evidence="1">Uncharacterized protein</fullName>
    </submittedName>
</protein>